<reference evidence="1" key="1">
    <citation type="submission" date="2024-07" db="EMBL/GenBank/DDBJ databases">
        <authorList>
            <person name="Yu S.T."/>
        </authorList>
    </citation>
    <scope>NUCLEOTIDE SEQUENCE</scope>
    <source>
        <strain evidence="1">R39</strain>
    </source>
</reference>
<sequence>MTSPHHASGVHSVIGVDAGTATPREADHLIHGLRDRLTLPAGTFACTHLFRTGERRGATISLTLPARDAATRAGTDTVWQELLTTLPAGTGLVLGERSHGPAEAVGTARQAAAAPPSTGRAVLYPGVEQLTGTVTVADVLDRTAVEHLVVLGAPAGELPGTTRVWTRNHVRPEWRAGTLTLTLVPAAGGLLAPFEVPNPTPCCADHD</sequence>
<evidence type="ECO:0000313" key="1">
    <source>
        <dbReference type="EMBL" id="XDQ41183.1"/>
    </source>
</evidence>
<accession>A0AB39QIP8</accession>
<name>A0AB39QIP8_9ACTN</name>
<gene>
    <name evidence="1" type="ORF">AB5J52_02230</name>
</gene>
<protein>
    <submittedName>
        <fullName evidence="1">Uncharacterized protein</fullName>
    </submittedName>
</protein>
<dbReference type="EMBL" id="CP163441">
    <property type="protein sequence ID" value="XDQ41183.1"/>
    <property type="molecule type" value="Genomic_DNA"/>
</dbReference>
<organism evidence="1">
    <name type="scientific">Streptomyces sp. R39</name>
    <dbReference type="NCBI Taxonomy" id="3238631"/>
    <lineage>
        <taxon>Bacteria</taxon>
        <taxon>Bacillati</taxon>
        <taxon>Actinomycetota</taxon>
        <taxon>Actinomycetes</taxon>
        <taxon>Kitasatosporales</taxon>
        <taxon>Streptomycetaceae</taxon>
        <taxon>Streptomyces</taxon>
    </lineage>
</organism>
<dbReference type="RefSeq" id="WP_369220887.1">
    <property type="nucleotide sequence ID" value="NZ_CP163441.1"/>
</dbReference>
<dbReference type="AlphaFoldDB" id="A0AB39QIP8"/>
<proteinExistence type="predicted"/>